<dbReference type="AlphaFoldDB" id="A0A453SVD7"/>
<reference evidence="1" key="3">
    <citation type="journal article" date="2017" name="Nature">
        <title>Genome sequence of the progenitor of the wheat D genome Aegilops tauschii.</title>
        <authorList>
            <person name="Luo M.C."/>
            <person name="Gu Y.Q."/>
            <person name="Puiu D."/>
            <person name="Wang H."/>
            <person name="Twardziok S.O."/>
            <person name="Deal K.R."/>
            <person name="Huo N."/>
            <person name="Zhu T."/>
            <person name="Wang L."/>
            <person name="Wang Y."/>
            <person name="McGuire P.E."/>
            <person name="Liu S."/>
            <person name="Long H."/>
            <person name="Ramasamy R.K."/>
            <person name="Rodriguez J.C."/>
            <person name="Van S.L."/>
            <person name="Yuan L."/>
            <person name="Wang Z."/>
            <person name="Xia Z."/>
            <person name="Xiao L."/>
            <person name="Anderson O.D."/>
            <person name="Ouyang S."/>
            <person name="Liang Y."/>
            <person name="Zimin A.V."/>
            <person name="Pertea G."/>
            <person name="Qi P."/>
            <person name="Bennetzen J.L."/>
            <person name="Dai X."/>
            <person name="Dawson M.W."/>
            <person name="Muller H.G."/>
            <person name="Kugler K."/>
            <person name="Rivarola-Duarte L."/>
            <person name="Spannagl M."/>
            <person name="Mayer K.F.X."/>
            <person name="Lu F.H."/>
            <person name="Bevan M.W."/>
            <person name="Leroy P."/>
            <person name="Li P."/>
            <person name="You F.M."/>
            <person name="Sun Q."/>
            <person name="Liu Z."/>
            <person name="Lyons E."/>
            <person name="Wicker T."/>
            <person name="Salzberg S.L."/>
            <person name="Devos K.M."/>
            <person name="Dvorak J."/>
        </authorList>
    </citation>
    <scope>NUCLEOTIDE SEQUENCE [LARGE SCALE GENOMIC DNA]</scope>
    <source>
        <strain evidence="1">cv. AL8/78</strain>
    </source>
</reference>
<name>A0A453SVD7_AEGTS</name>
<accession>A0A453SVD7</accession>
<keyword evidence="2" id="KW-1185">Reference proteome</keyword>
<protein>
    <submittedName>
        <fullName evidence="1">Uncharacterized protein</fullName>
    </submittedName>
</protein>
<proteinExistence type="predicted"/>
<reference evidence="1" key="5">
    <citation type="journal article" date="2021" name="G3 (Bethesda)">
        <title>Aegilops tauschii genome assembly Aet v5.0 features greater sequence contiguity and improved annotation.</title>
        <authorList>
            <person name="Wang L."/>
            <person name="Zhu T."/>
            <person name="Rodriguez J.C."/>
            <person name="Deal K.R."/>
            <person name="Dubcovsky J."/>
            <person name="McGuire P.E."/>
            <person name="Lux T."/>
            <person name="Spannagl M."/>
            <person name="Mayer K.F.X."/>
            <person name="Baldrich P."/>
            <person name="Meyers B.C."/>
            <person name="Huo N."/>
            <person name="Gu Y.Q."/>
            <person name="Zhou H."/>
            <person name="Devos K.M."/>
            <person name="Bennetzen J.L."/>
            <person name="Unver T."/>
            <person name="Budak H."/>
            <person name="Gulick P.J."/>
            <person name="Galiba G."/>
            <person name="Kalapos B."/>
            <person name="Nelson D.R."/>
            <person name="Li P."/>
            <person name="You F.M."/>
            <person name="Luo M.C."/>
            <person name="Dvorak J."/>
        </authorList>
    </citation>
    <scope>NUCLEOTIDE SEQUENCE [LARGE SCALE GENOMIC DNA]</scope>
    <source>
        <strain evidence="1">cv. AL8/78</strain>
    </source>
</reference>
<sequence length="152" mass="17385">RRWWRGEKSKEVVPPLDDNMVLEEPPSGKRRNYDHYHEEAGPTYFYKVILPPKLECLHPYAARLHEALPGRASGVQAKEQHRLHMEVDGPADDRRGHPRSGLAPLRRCPADHDQLHGHLKTPDTLKVIVLNDDVIEVVTKCKKHGDAYVVNV</sequence>
<evidence type="ECO:0000313" key="1">
    <source>
        <dbReference type="EnsemblPlants" id="AET7Gv21114300.1"/>
    </source>
</evidence>
<evidence type="ECO:0000313" key="2">
    <source>
        <dbReference type="Proteomes" id="UP000015105"/>
    </source>
</evidence>
<dbReference type="EnsemblPlants" id="AET7Gv21114300.1">
    <property type="protein sequence ID" value="AET7Gv21114300.1"/>
    <property type="gene ID" value="AET7Gv21114300"/>
</dbReference>
<reference evidence="2" key="2">
    <citation type="journal article" date="2017" name="Nat. Plants">
        <title>The Aegilops tauschii genome reveals multiple impacts of transposons.</title>
        <authorList>
            <person name="Zhao G."/>
            <person name="Zou C."/>
            <person name="Li K."/>
            <person name="Wang K."/>
            <person name="Li T."/>
            <person name="Gao L."/>
            <person name="Zhang X."/>
            <person name="Wang H."/>
            <person name="Yang Z."/>
            <person name="Liu X."/>
            <person name="Jiang W."/>
            <person name="Mao L."/>
            <person name="Kong X."/>
            <person name="Jiao Y."/>
            <person name="Jia J."/>
        </authorList>
    </citation>
    <scope>NUCLEOTIDE SEQUENCE [LARGE SCALE GENOMIC DNA]</scope>
    <source>
        <strain evidence="2">cv. AL8/78</strain>
    </source>
</reference>
<reference evidence="2" key="1">
    <citation type="journal article" date="2014" name="Science">
        <title>Ancient hybridizations among the ancestral genomes of bread wheat.</title>
        <authorList>
            <consortium name="International Wheat Genome Sequencing Consortium,"/>
            <person name="Marcussen T."/>
            <person name="Sandve S.R."/>
            <person name="Heier L."/>
            <person name="Spannagl M."/>
            <person name="Pfeifer M."/>
            <person name="Jakobsen K.S."/>
            <person name="Wulff B.B."/>
            <person name="Steuernagel B."/>
            <person name="Mayer K.F."/>
            <person name="Olsen O.A."/>
        </authorList>
    </citation>
    <scope>NUCLEOTIDE SEQUENCE [LARGE SCALE GENOMIC DNA]</scope>
    <source>
        <strain evidence="2">cv. AL8/78</strain>
    </source>
</reference>
<reference evidence="1" key="4">
    <citation type="submission" date="2019-03" db="UniProtKB">
        <authorList>
            <consortium name="EnsemblPlants"/>
        </authorList>
    </citation>
    <scope>IDENTIFICATION</scope>
</reference>
<dbReference type="Proteomes" id="UP000015105">
    <property type="component" value="Chromosome 7D"/>
</dbReference>
<dbReference type="Gramene" id="AET7Gv21114300.1">
    <property type="protein sequence ID" value="AET7Gv21114300.1"/>
    <property type="gene ID" value="AET7Gv21114300"/>
</dbReference>
<organism evidence="1 2">
    <name type="scientific">Aegilops tauschii subsp. strangulata</name>
    <name type="common">Goatgrass</name>
    <dbReference type="NCBI Taxonomy" id="200361"/>
    <lineage>
        <taxon>Eukaryota</taxon>
        <taxon>Viridiplantae</taxon>
        <taxon>Streptophyta</taxon>
        <taxon>Embryophyta</taxon>
        <taxon>Tracheophyta</taxon>
        <taxon>Spermatophyta</taxon>
        <taxon>Magnoliopsida</taxon>
        <taxon>Liliopsida</taxon>
        <taxon>Poales</taxon>
        <taxon>Poaceae</taxon>
        <taxon>BOP clade</taxon>
        <taxon>Pooideae</taxon>
        <taxon>Triticodae</taxon>
        <taxon>Triticeae</taxon>
        <taxon>Triticinae</taxon>
        <taxon>Aegilops</taxon>
    </lineage>
</organism>